<dbReference type="PROSITE" id="PS00107">
    <property type="entry name" value="PROTEIN_KINASE_ATP"/>
    <property type="match status" value="1"/>
</dbReference>
<comment type="caution">
    <text evidence="12">The sequence shown here is derived from an EMBL/GenBank/DDBJ whole genome shotgun (WGS) entry which is preliminary data.</text>
</comment>
<feature type="non-terminal residue" evidence="12">
    <location>
        <position position="1"/>
    </location>
</feature>
<keyword evidence="2 12" id="KW-0723">Serine/threonine-protein kinase</keyword>
<dbReference type="GO" id="GO:0004693">
    <property type="term" value="F:cyclin-dependent protein serine/threonine kinase activity"/>
    <property type="evidence" value="ECO:0007669"/>
    <property type="project" value="TreeGrafter"/>
</dbReference>
<evidence type="ECO:0000256" key="10">
    <source>
        <dbReference type="PROSITE-ProRule" id="PRU10141"/>
    </source>
</evidence>
<dbReference type="Gene3D" id="3.30.200.20">
    <property type="entry name" value="Phosphorylase Kinase, domain 1"/>
    <property type="match status" value="1"/>
</dbReference>
<dbReference type="Gene3D" id="1.10.510.10">
    <property type="entry name" value="Transferase(Phosphotransferase) domain 1"/>
    <property type="match status" value="1"/>
</dbReference>
<keyword evidence="9" id="KW-0131">Cell cycle</keyword>
<evidence type="ECO:0000313" key="12">
    <source>
        <dbReference type="EMBL" id="KAG0008912.1"/>
    </source>
</evidence>
<dbReference type="GO" id="GO:0005737">
    <property type="term" value="C:cytoplasm"/>
    <property type="evidence" value="ECO:0007669"/>
    <property type="project" value="TreeGrafter"/>
</dbReference>
<dbReference type="InterPro" id="IPR050108">
    <property type="entry name" value="CDK"/>
</dbReference>
<evidence type="ECO:0000256" key="2">
    <source>
        <dbReference type="ARBA" id="ARBA00022527"/>
    </source>
</evidence>
<reference evidence="12" key="1">
    <citation type="journal article" date="2020" name="Fungal Divers.">
        <title>Resolving the Mortierellaceae phylogeny through synthesis of multi-gene phylogenetics and phylogenomics.</title>
        <authorList>
            <person name="Vandepol N."/>
            <person name="Liber J."/>
            <person name="Desiro A."/>
            <person name="Na H."/>
            <person name="Kennedy M."/>
            <person name="Barry K."/>
            <person name="Grigoriev I.V."/>
            <person name="Miller A.N."/>
            <person name="O'Donnell K."/>
            <person name="Stajich J.E."/>
            <person name="Bonito G."/>
        </authorList>
    </citation>
    <scope>NUCLEOTIDE SEQUENCE</scope>
    <source>
        <strain evidence="12">NRRL 2769</strain>
    </source>
</reference>
<dbReference type="PANTHER" id="PTHR24056">
    <property type="entry name" value="CELL DIVISION PROTEIN KINASE"/>
    <property type="match status" value="1"/>
</dbReference>
<keyword evidence="6 12" id="KW-0418">Kinase</keyword>
<name>A0A9P6SWT2_9FUNG</name>
<dbReference type="Pfam" id="PF00069">
    <property type="entry name" value="Pkinase"/>
    <property type="match status" value="2"/>
</dbReference>
<feature type="domain" description="Protein kinase" evidence="11">
    <location>
        <begin position="6"/>
        <end position="244"/>
    </location>
</feature>
<feature type="binding site" evidence="10">
    <location>
        <position position="35"/>
    </location>
    <ligand>
        <name>ATP</name>
        <dbReference type="ChEBI" id="CHEBI:30616"/>
    </ligand>
</feature>
<dbReference type="InterPro" id="IPR000719">
    <property type="entry name" value="Prot_kinase_dom"/>
</dbReference>
<comment type="subcellular location">
    <subcellularLocation>
        <location evidence="1">Nucleus</location>
    </subcellularLocation>
</comment>
<dbReference type="GO" id="GO:0005524">
    <property type="term" value="F:ATP binding"/>
    <property type="evidence" value="ECO:0007669"/>
    <property type="project" value="UniProtKB-UniRule"/>
</dbReference>
<dbReference type="PANTHER" id="PTHR24056:SF46">
    <property type="entry name" value="CYCLIN-DEPENDENT KINASE 5"/>
    <property type="match status" value="1"/>
</dbReference>
<dbReference type="GO" id="GO:0005634">
    <property type="term" value="C:nucleus"/>
    <property type="evidence" value="ECO:0007669"/>
    <property type="project" value="UniProtKB-SubCell"/>
</dbReference>
<keyword evidence="5 10" id="KW-0547">Nucleotide-binding</keyword>
<evidence type="ECO:0000313" key="13">
    <source>
        <dbReference type="Proteomes" id="UP000703661"/>
    </source>
</evidence>
<proteinExistence type="predicted"/>
<dbReference type="SUPFAM" id="SSF56112">
    <property type="entry name" value="Protein kinase-like (PK-like)"/>
    <property type="match status" value="1"/>
</dbReference>
<evidence type="ECO:0000256" key="7">
    <source>
        <dbReference type="ARBA" id="ARBA00022840"/>
    </source>
</evidence>
<dbReference type="Proteomes" id="UP000703661">
    <property type="component" value="Unassembled WGS sequence"/>
</dbReference>
<evidence type="ECO:0000256" key="1">
    <source>
        <dbReference type="ARBA" id="ARBA00004123"/>
    </source>
</evidence>
<dbReference type="FunFam" id="1.10.510.10:FF:000624">
    <property type="entry name" value="Mitogen-activated protein kinase"/>
    <property type="match status" value="1"/>
</dbReference>
<keyword evidence="8" id="KW-0539">Nucleus</keyword>
<dbReference type="EMBL" id="JAAAID010001747">
    <property type="protein sequence ID" value="KAG0008912.1"/>
    <property type="molecule type" value="Genomic_DNA"/>
</dbReference>
<dbReference type="InterPro" id="IPR011009">
    <property type="entry name" value="Kinase-like_dom_sf"/>
</dbReference>
<dbReference type="SMART" id="SM00220">
    <property type="entry name" value="S_TKc"/>
    <property type="match status" value="1"/>
</dbReference>
<keyword evidence="3" id="KW-0132">Cell division</keyword>
<evidence type="ECO:0000256" key="4">
    <source>
        <dbReference type="ARBA" id="ARBA00022679"/>
    </source>
</evidence>
<evidence type="ECO:0000256" key="9">
    <source>
        <dbReference type="ARBA" id="ARBA00023306"/>
    </source>
</evidence>
<keyword evidence="7 10" id="KW-0067">ATP-binding</keyword>
<organism evidence="12 13">
    <name type="scientific">Entomortierella chlamydospora</name>
    <dbReference type="NCBI Taxonomy" id="101097"/>
    <lineage>
        <taxon>Eukaryota</taxon>
        <taxon>Fungi</taxon>
        <taxon>Fungi incertae sedis</taxon>
        <taxon>Mucoromycota</taxon>
        <taxon>Mortierellomycotina</taxon>
        <taxon>Mortierellomycetes</taxon>
        <taxon>Mortierellales</taxon>
        <taxon>Mortierellaceae</taxon>
        <taxon>Entomortierella</taxon>
    </lineage>
</organism>
<keyword evidence="13" id="KW-1185">Reference proteome</keyword>
<dbReference type="CDD" id="cd07829">
    <property type="entry name" value="STKc_CDK_like"/>
    <property type="match status" value="1"/>
</dbReference>
<protein>
    <submittedName>
        <fullName evidence="12">Cyclin-dependent serine/threonine protein kinase</fullName>
    </submittedName>
</protein>
<evidence type="ECO:0000256" key="3">
    <source>
        <dbReference type="ARBA" id="ARBA00022618"/>
    </source>
</evidence>
<evidence type="ECO:0000256" key="5">
    <source>
        <dbReference type="ARBA" id="ARBA00022741"/>
    </source>
</evidence>
<sequence>MGRGKQKKIEKLGEGTYGIVYKAQNRETNDVVALKRIRLDNEEEGVPCTAIREISLLKELRQNNIVRLYDVLHTEKKLTLVFEFLDSDLKKFLDTYSGDIDVLTIKDLKPQNLLINKKGDLKLGDFGLARAFGIPVRSYSHEVVTLWYRAPDVLMGSKQYSTSIDIWSAGCIFAEMASGRPLFPGSSVKDQLLKIFKILGTPSEETWPGVSRLPEYRPDFPLYNPIPLENLIPKLDASGIDLLS</sequence>
<gene>
    <name evidence="12" type="primary">CRK1</name>
    <name evidence="12" type="ORF">BGZ80_002917</name>
</gene>
<evidence type="ECO:0000256" key="6">
    <source>
        <dbReference type="ARBA" id="ARBA00022777"/>
    </source>
</evidence>
<dbReference type="AlphaFoldDB" id="A0A9P6SWT2"/>
<evidence type="ECO:0000256" key="8">
    <source>
        <dbReference type="ARBA" id="ARBA00023242"/>
    </source>
</evidence>
<dbReference type="PROSITE" id="PS50011">
    <property type="entry name" value="PROTEIN_KINASE_DOM"/>
    <property type="match status" value="1"/>
</dbReference>
<keyword evidence="4" id="KW-0808">Transferase</keyword>
<dbReference type="InterPro" id="IPR017441">
    <property type="entry name" value="Protein_kinase_ATP_BS"/>
</dbReference>
<accession>A0A9P6SWT2</accession>
<dbReference type="GO" id="GO:0051301">
    <property type="term" value="P:cell division"/>
    <property type="evidence" value="ECO:0007669"/>
    <property type="project" value="UniProtKB-KW"/>
</dbReference>
<evidence type="ECO:0000259" key="11">
    <source>
        <dbReference type="PROSITE" id="PS50011"/>
    </source>
</evidence>
<dbReference type="FunFam" id="3.30.200.20:FF:000144">
    <property type="entry name" value="Cyclin-dependent kinase 5"/>
    <property type="match status" value="1"/>
</dbReference>